<name>A0A8T0PTG5_PANVG</name>
<evidence type="ECO:0000313" key="2">
    <source>
        <dbReference type="EMBL" id="KAG2565717.1"/>
    </source>
</evidence>
<dbReference type="Proteomes" id="UP000823388">
    <property type="component" value="Chromosome 7N"/>
</dbReference>
<protein>
    <submittedName>
        <fullName evidence="2">Uncharacterized protein</fullName>
    </submittedName>
</protein>
<keyword evidence="3" id="KW-1185">Reference proteome</keyword>
<sequence length="103" mass="10554">MWCFCLCAAGEIAWFWHRLRGRPGHGSGAGAPRAGGASAVEEGLLGRDAGGGAQGLVQQSHRATNRRAQAAAAGSVQRAAGYQREATAGAGTSRAAARRRQPV</sequence>
<reference evidence="2" key="1">
    <citation type="submission" date="2020-05" db="EMBL/GenBank/DDBJ databases">
        <title>WGS assembly of Panicum virgatum.</title>
        <authorList>
            <person name="Lovell J.T."/>
            <person name="Jenkins J."/>
            <person name="Shu S."/>
            <person name="Juenger T.E."/>
            <person name="Schmutz J."/>
        </authorList>
    </citation>
    <scope>NUCLEOTIDE SEQUENCE</scope>
    <source>
        <strain evidence="2">AP13</strain>
    </source>
</reference>
<dbReference type="EMBL" id="CM029050">
    <property type="protein sequence ID" value="KAG2565717.1"/>
    <property type="molecule type" value="Genomic_DNA"/>
</dbReference>
<evidence type="ECO:0000256" key="1">
    <source>
        <dbReference type="SAM" id="MobiDB-lite"/>
    </source>
</evidence>
<proteinExistence type="predicted"/>
<dbReference type="AlphaFoldDB" id="A0A8T0PTG5"/>
<organism evidence="2 3">
    <name type="scientific">Panicum virgatum</name>
    <name type="common">Blackwell switchgrass</name>
    <dbReference type="NCBI Taxonomy" id="38727"/>
    <lineage>
        <taxon>Eukaryota</taxon>
        <taxon>Viridiplantae</taxon>
        <taxon>Streptophyta</taxon>
        <taxon>Embryophyta</taxon>
        <taxon>Tracheophyta</taxon>
        <taxon>Spermatophyta</taxon>
        <taxon>Magnoliopsida</taxon>
        <taxon>Liliopsida</taxon>
        <taxon>Poales</taxon>
        <taxon>Poaceae</taxon>
        <taxon>PACMAD clade</taxon>
        <taxon>Panicoideae</taxon>
        <taxon>Panicodae</taxon>
        <taxon>Paniceae</taxon>
        <taxon>Panicinae</taxon>
        <taxon>Panicum</taxon>
        <taxon>Panicum sect. Hiantes</taxon>
    </lineage>
</organism>
<evidence type="ECO:0000313" key="3">
    <source>
        <dbReference type="Proteomes" id="UP000823388"/>
    </source>
</evidence>
<accession>A0A8T0PTG5</accession>
<feature type="compositionally biased region" description="Low complexity" evidence="1">
    <location>
        <begin position="66"/>
        <end position="95"/>
    </location>
</feature>
<feature type="region of interest" description="Disordered" evidence="1">
    <location>
        <begin position="23"/>
        <end position="103"/>
    </location>
</feature>
<feature type="compositionally biased region" description="Low complexity" evidence="1">
    <location>
        <begin position="30"/>
        <end position="39"/>
    </location>
</feature>
<gene>
    <name evidence="2" type="ORF">PVAP13_7NG135034</name>
</gene>
<comment type="caution">
    <text evidence="2">The sequence shown here is derived from an EMBL/GenBank/DDBJ whole genome shotgun (WGS) entry which is preliminary data.</text>
</comment>